<dbReference type="AlphaFoldDB" id="A0A8E5HRD0"/>
<evidence type="ECO:0000256" key="1">
    <source>
        <dbReference type="ARBA" id="ARBA00004170"/>
    </source>
</evidence>
<dbReference type="GO" id="GO:0008270">
    <property type="term" value="F:zinc ion binding"/>
    <property type="evidence" value="ECO:0007669"/>
    <property type="project" value="TreeGrafter"/>
</dbReference>
<evidence type="ECO:0000256" key="2">
    <source>
        <dbReference type="ARBA" id="ARBA00005975"/>
    </source>
</evidence>
<evidence type="ECO:0000256" key="5">
    <source>
        <dbReference type="ARBA" id="ARBA00023136"/>
    </source>
</evidence>
<dbReference type="SMART" id="SM00714">
    <property type="entry name" value="LITAF"/>
    <property type="match status" value="1"/>
</dbReference>
<evidence type="ECO:0000256" key="3">
    <source>
        <dbReference type="ARBA" id="ARBA00022723"/>
    </source>
</evidence>
<keyword evidence="10" id="KW-1185">Reference proteome</keyword>
<keyword evidence="7" id="KW-1133">Transmembrane helix</keyword>
<name>A0A8E5HRD0_USTVR</name>
<feature type="compositionally biased region" description="Polar residues" evidence="6">
    <location>
        <begin position="27"/>
        <end position="41"/>
    </location>
</feature>
<evidence type="ECO:0000256" key="4">
    <source>
        <dbReference type="ARBA" id="ARBA00022833"/>
    </source>
</evidence>
<feature type="region of interest" description="Disordered" evidence="6">
    <location>
        <begin position="1"/>
        <end position="79"/>
    </location>
</feature>
<evidence type="ECO:0000256" key="7">
    <source>
        <dbReference type="SAM" id="Phobius"/>
    </source>
</evidence>
<evidence type="ECO:0000313" key="10">
    <source>
        <dbReference type="Proteomes" id="UP000027002"/>
    </source>
</evidence>
<evidence type="ECO:0000256" key="6">
    <source>
        <dbReference type="SAM" id="MobiDB-lite"/>
    </source>
</evidence>
<feature type="transmembrane region" description="Helical" evidence="7">
    <location>
        <begin position="111"/>
        <end position="134"/>
    </location>
</feature>
<dbReference type="GeneID" id="66065259"/>
<dbReference type="PANTHER" id="PTHR23292">
    <property type="entry name" value="LIPOPOLYSACCHARIDE-INDUCED TUMOR NECROSIS FACTOR-ALPHA FACTOR"/>
    <property type="match status" value="1"/>
</dbReference>
<dbReference type="EMBL" id="CP072755">
    <property type="protein sequence ID" value="QUC20240.1"/>
    <property type="molecule type" value="Genomic_DNA"/>
</dbReference>
<dbReference type="PROSITE" id="PS51837">
    <property type="entry name" value="LITAF"/>
    <property type="match status" value="1"/>
</dbReference>
<dbReference type="OrthoDB" id="5599753at2759"/>
<keyword evidence="5 7" id="KW-0472">Membrane</keyword>
<sequence length="236" mass="26132">MASTPQNTAPTQPDNTLQPAAHKDQDSQQVGHQSASQQTPPAEQPLPPSYEQARASQLDGPPQGHHNTNQPLAPPVLPLHQLSDQPSWIDCPFCRQRTMTVVRREGTSMQILVGAVLCLFCICLACLPCLAGWFEDSEHRCTQCKNLVAVRRTDGHIDVFGPQVPVASQYSGNQAPMGQDYQQQQQQQQYQPQGGQVPGQNHHQYQQPQYQSQHELHNMQPQAQPQEPVTQAAAKS</sequence>
<dbReference type="RefSeq" id="XP_042997913.1">
    <property type="nucleotide sequence ID" value="XM_043141979.1"/>
</dbReference>
<feature type="domain" description="LITAF" evidence="8">
    <location>
        <begin position="71"/>
        <end position="153"/>
    </location>
</feature>
<dbReference type="Pfam" id="PF10601">
    <property type="entry name" value="zf-LITAF-like"/>
    <property type="match status" value="1"/>
</dbReference>
<feature type="compositionally biased region" description="Polar residues" evidence="6">
    <location>
        <begin position="1"/>
        <end position="18"/>
    </location>
</feature>
<dbReference type="GO" id="GO:0016020">
    <property type="term" value="C:membrane"/>
    <property type="evidence" value="ECO:0007669"/>
    <property type="project" value="UniProtKB-SubCell"/>
</dbReference>
<protein>
    <recommendedName>
        <fullName evidence="8">LITAF domain-containing protein</fullName>
    </recommendedName>
</protein>
<accession>A0A8E5HRD0</accession>
<dbReference type="PANTHER" id="PTHR23292:SF6">
    <property type="entry name" value="FI16602P1-RELATED"/>
    <property type="match status" value="1"/>
</dbReference>
<dbReference type="Proteomes" id="UP000027002">
    <property type="component" value="Chromosome 3"/>
</dbReference>
<dbReference type="InterPro" id="IPR037519">
    <property type="entry name" value="LITAF_fam"/>
</dbReference>
<evidence type="ECO:0000313" key="9">
    <source>
        <dbReference type="EMBL" id="QUC20240.1"/>
    </source>
</evidence>
<feature type="compositionally biased region" description="Low complexity" evidence="6">
    <location>
        <begin position="178"/>
        <end position="213"/>
    </location>
</feature>
<dbReference type="KEGG" id="uvi:66065259"/>
<evidence type="ECO:0000259" key="8">
    <source>
        <dbReference type="PROSITE" id="PS51837"/>
    </source>
</evidence>
<feature type="compositionally biased region" description="Polar residues" evidence="6">
    <location>
        <begin position="219"/>
        <end position="229"/>
    </location>
</feature>
<keyword evidence="3" id="KW-0479">Metal-binding</keyword>
<keyword evidence="4" id="KW-0862">Zinc</keyword>
<dbReference type="InterPro" id="IPR006629">
    <property type="entry name" value="LITAF"/>
</dbReference>
<organism evidence="9 10">
    <name type="scientific">Ustilaginoidea virens</name>
    <name type="common">Rice false smut fungus</name>
    <name type="synonym">Villosiclava virens</name>
    <dbReference type="NCBI Taxonomy" id="1159556"/>
    <lineage>
        <taxon>Eukaryota</taxon>
        <taxon>Fungi</taxon>
        <taxon>Dikarya</taxon>
        <taxon>Ascomycota</taxon>
        <taxon>Pezizomycotina</taxon>
        <taxon>Sordariomycetes</taxon>
        <taxon>Hypocreomycetidae</taxon>
        <taxon>Hypocreales</taxon>
        <taxon>Clavicipitaceae</taxon>
        <taxon>Ustilaginoidea</taxon>
    </lineage>
</organism>
<feature type="region of interest" description="Disordered" evidence="6">
    <location>
        <begin position="168"/>
        <end position="236"/>
    </location>
</feature>
<reference evidence="9" key="1">
    <citation type="submission" date="2020-03" db="EMBL/GenBank/DDBJ databases">
        <title>A mixture of massive structural variations and highly conserved coding sequences in Ustilaginoidea virens genome.</title>
        <authorList>
            <person name="Zhang K."/>
            <person name="Zhao Z."/>
            <person name="Zhang Z."/>
            <person name="Li Y."/>
            <person name="Hsiang T."/>
            <person name="Sun W."/>
        </authorList>
    </citation>
    <scope>NUCLEOTIDE SEQUENCE</scope>
    <source>
        <strain evidence="9">UV-8b</strain>
    </source>
</reference>
<gene>
    <name evidence="9" type="ORF">UV8b_04481</name>
</gene>
<comment type="subcellular location">
    <subcellularLocation>
        <location evidence="1">Membrane</location>
        <topology evidence="1">Peripheral membrane protein</topology>
    </subcellularLocation>
</comment>
<proteinExistence type="inferred from homology"/>
<keyword evidence="7" id="KW-0812">Transmembrane</keyword>
<comment type="similarity">
    <text evidence="2">Belongs to the CDIP1/LITAF family.</text>
</comment>